<dbReference type="STRING" id="13370.A0A448YJQ4"/>
<evidence type="ECO:0000256" key="1">
    <source>
        <dbReference type="SAM" id="MobiDB-lite"/>
    </source>
</evidence>
<evidence type="ECO:0000313" key="3">
    <source>
        <dbReference type="Proteomes" id="UP000290900"/>
    </source>
</evidence>
<reference evidence="2 3" key="1">
    <citation type="submission" date="2018-12" db="EMBL/GenBank/DDBJ databases">
        <authorList>
            <person name="Tiukova I."/>
            <person name="Dainat J."/>
        </authorList>
    </citation>
    <scope>NUCLEOTIDE SEQUENCE [LARGE SCALE GENOMIC DNA]</scope>
</reference>
<dbReference type="EMBL" id="CAACVR010000010">
    <property type="protein sequence ID" value="VEU21137.1"/>
    <property type="molecule type" value="Genomic_DNA"/>
</dbReference>
<protein>
    <submittedName>
        <fullName evidence="2">DEKNAAC102116</fullName>
    </submittedName>
</protein>
<gene>
    <name evidence="2" type="ORF">BRENAR_LOCUS1872</name>
</gene>
<keyword evidence="3" id="KW-1185">Reference proteome</keyword>
<feature type="compositionally biased region" description="Basic residues" evidence="1">
    <location>
        <begin position="326"/>
        <end position="346"/>
    </location>
</feature>
<dbReference type="PANTHER" id="PTHR13237:SF9">
    <property type="entry name" value="NEUROGUIDIN"/>
    <property type="match status" value="1"/>
</dbReference>
<sequence>MVANTSAVDKLLDNINDSIVSTSKSLDSLIEAIDGYGSEYPELVQHLKASVEGEGKGSEGMSLLSLKNSSLLGYLDSLAAVIGTRLDSMKTDQSIEDDKAHERSVSSSVVHRVTLDKGVKPLEKKLSYQLDKLMDSYRRREREQKSVNMESARKSTKETEEEVDEEEEEDEELETEGLNFKPDPSSLLKTARKEDGNEIGDEKYRPPKISATLPPSNFSEKAEKKEGRQRNLQSMDEYLQEVGDAPTVEGSIGATITNRGRDLKTKKQLEKEAEIKRYEEENFIRLPASKAKESGKERRKRMRNEFFGEDWSMFENARDINESSGKRKKKQGAWQRAKKRRDAGDE</sequence>
<feature type="region of interest" description="Disordered" evidence="1">
    <location>
        <begin position="138"/>
        <end position="230"/>
    </location>
</feature>
<accession>A0A448YJQ4</accession>
<name>A0A448YJQ4_BRENA</name>
<dbReference type="AlphaFoldDB" id="A0A448YJQ4"/>
<dbReference type="FunCoup" id="A0A448YJQ4">
    <property type="interactions" value="1163"/>
</dbReference>
<feature type="compositionally biased region" description="Basic and acidic residues" evidence="1">
    <location>
        <begin position="220"/>
        <end position="229"/>
    </location>
</feature>
<proteinExistence type="predicted"/>
<dbReference type="Proteomes" id="UP000290900">
    <property type="component" value="Unassembled WGS sequence"/>
</dbReference>
<evidence type="ECO:0000313" key="2">
    <source>
        <dbReference type="EMBL" id="VEU21137.1"/>
    </source>
</evidence>
<feature type="compositionally biased region" description="Basic and acidic residues" evidence="1">
    <location>
        <begin position="191"/>
        <end position="205"/>
    </location>
</feature>
<feature type="compositionally biased region" description="Basic and acidic residues" evidence="1">
    <location>
        <begin position="138"/>
        <end position="158"/>
    </location>
</feature>
<feature type="compositionally biased region" description="Acidic residues" evidence="1">
    <location>
        <begin position="159"/>
        <end position="175"/>
    </location>
</feature>
<organism evidence="2 3">
    <name type="scientific">Brettanomyces naardenensis</name>
    <name type="common">Yeast</name>
    <dbReference type="NCBI Taxonomy" id="13370"/>
    <lineage>
        <taxon>Eukaryota</taxon>
        <taxon>Fungi</taxon>
        <taxon>Dikarya</taxon>
        <taxon>Ascomycota</taxon>
        <taxon>Saccharomycotina</taxon>
        <taxon>Pichiomycetes</taxon>
        <taxon>Pichiales</taxon>
        <taxon>Pichiaceae</taxon>
        <taxon>Brettanomyces</taxon>
    </lineage>
</organism>
<dbReference type="GO" id="GO:0000462">
    <property type="term" value="P:maturation of SSU-rRNA from tricistronic rRNA transcript (SSU-rRNA, 5.8S rRNA, LSU-rRNA)"/>
    <property type="evidence" value="ECO:0007669"/>
    <property type="project" value="TreeGrafter"/>
</dbReference>
<dbReference type="GO" id="GO:0032040">
    <property type="term" value="C:small-subunit processome"/>
    <property type="evidence" value="ECO:0007669"/>
    <property type="project" value="TreeGrafter"/>
</dbReference>
<dbReference type="PANTHER" id="PTHR13237">
    <property type="entry name" value="SOMETHING ABOUT SILENCING PROTEIN 10-RELATED"/>
    <property type="match status" value="1"/>
</dbReference>
<feature type="region of interest" description="Disordered" evidence="1">
    <location>
        <begin position="319"/>
        <end position="346"/>
    </location>
</feature>
<dbReference type="InParanoid" id="A0A448YJQ4"/>
<dbReference type="OrthoDB" id="203440at2759"/>